<feature type="domain" description="ABC transmembrane type-1" evidence="8">
    <location>
        <begin position="109"/>
        <end position="314"/>
    </location>
</feature>
<dbReference type="STRING" id="419481.SAMN05216233_11012"/>
<evidence type="ECO:0000313" key="9">
    <source>
        <dbReference type="EMBL" id="SCY47982.1"/>
    </source>
</evidence>
<dbReference type="PANTHER" id="PTHR30183:SF3">
    <property type="entry name" value="MOLYBDENUM TRANSPORT SYSTEM PERMEASE PROTEIN MODB"/>
    <property type="match status" value="1"/>
</dbReference>
<dbReference type="PANTHER" id="PTHR30183">
    <property type="entry name" value="MOLYBDENUM TRANSPORT SYSTEM PERMEASE PROTEIN MODB"/>
    <property type="match status" value="1"/>
</dbReference>
<dbReference type="CDD" id="cd06261">
    <property type="entry name" value="TM_PBP2"/>
    <property type="match status" value="1"/>
</dbReference>
<feature type="transmembrane region" description="Helical" evidence="7">
    <location>
        <begin position="147"/>
        <end position="169"/>
    </location>
</feature>
<organism evidence="9 10">
    <name type="scientific">Desulfoluna spongiiphila</name>
    <dbReference type="NCBI Taxonomy" id="419481"/>
    <lineage>
        <taxon>Bacteria</taxon>
        <taxon>Pseudomonadati</taxon>
        <taxon>Thermodesulfobacteriota</taxon>
        <taxon>Desulfobacteria</taxon>
        <taxon>Desulfobacterales</taxon>
        <taxon>Desulfolunaceae</taxon>
        <taxon>Desulfoluna</taxon>
    </lineage>
</organism>
<dbReference type="GO" id="GO:0055085">
    <property type="term" value="P:transmembrane transport"/>
    <property type="evidence" value="ECO:0007669"/>
    <property type="project" value="InterPro"/>
</dbReference>
<feature type="transmembrane region" description="Helical" evidence="7">
    <location>
        <begin position="65"/>
        <end position="88"/>
    </location>
</feature>
<protein>
    <submittedName>
        <fullName evidence="9">Tungstate/molybdate transport system permease protein</fullName>
    </submittedName>
</protein>
<evidence type="ECO:0000256" key="7">
    <source>
        <dbReference type="RuleBase" id="RU363032"/>
    </source>
</evidence>
<dbReference type="Pfam" id="PF00528">
    <property type="entry name" value="BPD_transp_1"/>
    <property type="match status" value="1"/>
</dbReference>
<dbReference type="SUPFAM" id="SSF161098">
    <property type="entry name" value="MetI-like"/>
    <property type="match status" value="1"/>
</dbReference>
<comment type="similarity">
    <text evidence="7">Belongs to the binding-protein-dependent transport system permease family.</text>
</comment>
<keyword evidence="4 7" id="KW-0812">Transmembrane</keyword>
<evidence type="ECO:0000313" key="10">
    <source>
        <dbReference type="Proteomes" id="UP000198870"/>
    </source>
</evidence>
<dbReference type="PROSITE" id="PS50928">
    <property type="entry name" value="ABC_TM1"/>
    <property type="match status" value="1"/>
</dbReference>
<evidence type="ECO:0000256" key="5">
    <source>
        <dbReference type="ARBA" id="ARBA00022989"/>
    </source>
</evidence>
<keyword evidence="2 7" id="KW-0813">Transport</keyword>
<comment type="subcellular location">
    <subcellularLocation>
        <location evidence="1 7">Cell membrane</location>
        <topology evidence="1 7">Multi-pass membrane protein</topology>
    </subcellularLocation>
</comment>
<evidence type="ECO:0000259" key="8">
    <source>
        <dbReference type="PROSITE" id="PS50928"/>
    </source>
</evidence>
<feature type="transmembrane region" description="Helical" evidence="7">
    <location>
        <begin position="289"/>
        <end position="311"/>
    </location>
</feature>
<keyword evidence="3" id="KW-1003">Cell membrane</keyword>
<dbReference type="InterPro" id="IPR000515">
    <property type="entry name" value="MetI-like"/>
</dbReference>
<dbReference type="AlphaFoldDB" id="A0A1G5G8U7"/>
<keyword evidence="5 7" id="KW-1133">Transmembrane helix</keyword>
<keyword evidence="10" id="KW-1185">Reference proteome</keyword>
<feature type="transmembrane region" description="Helical" evidence="7">
    <location>
        <begin position="246"/>
        <end position="269"/>
    </location>
</feature>
<gene>
    <name evidence="9" type="ORF">SAMN05216233_11012</name>
</gene>
<proteinExistence type="inferred from homology"/>
<dbReference type="Gene3D" id="1.10.3720.10">
    <property type="entry name" value="MetI-like"/>
    <property type="match status" value="1"/>
</dbReference>
<feature type="transmembrane region" description="Helical" evidence="7">
    <location>
        <begin position="181"/>
        <end position="205"/>
    </location>
</feature>
<evidence type="ECO:0000256" key="3">
    <source>
        <dbReference type="ARBA" id="ARBA00022475"/>
    </source>
</evidence>
<sequence length="319" mass="34447">MRLSPRSSGKIPSAFNPGWSETVCQNLFVKLFKSLAAGGYVELNSHNKKAIFVKRSFSRVHSGPVLWLMVSASVMVALVILLPLIQMVTGPTLAHLAEAIKDPDVRGAIGLSLGTSFGAATLCLVFGTPFAYLLARKNFRGKHLVESIVDLPIMIPHPVIGIAFLGIAGKGHFIGDLMHALGIRIMGTTTGIVAVLTFVGLPFFIGNAVSGFKKVPERLENVARSLGASFPQTFLRVTLPLCWRSILVGFIMSAARALSEFGAVIIVAYHPMTAPVMVYERFTAYGLSYSQPVAFWLIAASLLLFVALRFLTLRGETAE</sequence>
<feature type="transmembrane region" description="Helical" evidence="7">
    <location>
        <begin position="108"/>
        <end position="135"/>
    </location>
</feature>
<keyword evidence="6 7" id="KW-0472">Membrane</keyword>
<dbReference type="EMBL" id="FMUX01000010">
    <property type="protein sequence ID" value="SCY47982.1"/>
    <property type="molecule type" value="Genomic_DNA"/>
</dbReference>
<dbReference type="Proteomes" id="UP000198870">
    <property type="component" value="Unassembled WGS sequence"/>
</dbReference>
<accession>A0A1G5G8U7</accession>
<evidence type="ECO:0000256" key="2">
    <source>
        <dbReference type="ARBA" id="ARBA00022448"/>
    </source>
</evidence>
<dbReference type="GO" id="GO:0005886">
    <property type="term" value="C:plasma membrane"/>
    <property type="evidence" value="ECO:0007669"/>
    <property type="project" value="UniProtKB-SubCell"/>
</dbReference>
<dbReference type="InterPro" id="IPR035906">
    <property type="entry name" value="MetI-like_sf"/>
</dbReference>
<name>A0A1G5G8U7_9BACT</name>
<evidence type="ECO:0000256" key="6">
    <source>
        <dbReference type="ARBA" id="ARBA00023136"/>
    </source>
</evidence>
<evidence type="ECO:0000256" key="1">
    <source>
        <dbReference type="ARBA" id="ARBA00004651"/>
    </source>
</evidence>
<evidence type="ECO:0000256" key="4">
    <source>
        <dbReference type="ARBA" id="ARBA00022692"/>
    </source>
</evidence>
<reference evidence="9 10" key="1">
    <citation type="submission" date="2016-10" db="EMBL/GenBank/DDBJ databases">
        <authorList>
            <person name="de Groot N.N."/>
        </authorList>
    </citation>
    <scope>NUCLEOTIDE SEQUENCE [LARGE SCALE GENOMIC DNA]</scope>
    <source>
        <strain evidence="9 10">AA1</strain>
    </source>
</reference>